<dbReference type="EMBL" id="CP001097">
    <property type="protein sequence ID" value="ACD89324.1"/>
    <property type="molecule type" value="Genomic_DNA"/>
</dbReference>
<evidence type="ECO:0000313" key="5">
    <source>
        <dbReference type="EMBL" id="ACD89866.1"/>
    </source>
</evidence>
<dbReference type="KEGG" id="cli:Clim_2464"/>
<dbReference type="RefSeq" id="WP_012465205.1">
    <property type="nucleotide sequence ID" value="NC_010803.1"/>
</dbReference>
<dbReference type="NCBIfam" id="NF033551">
    <property type="entry name" value="transpos_IS1182"/>
    <property type="match status" value="1"/>
</dbReference>
<dbReference type="KEGG" id="cli:Clim_0227"/>
<evidence type="ECO:0000313" key="10">
    <source>
        <dbReference type="Proteomes" id="UP000008841"/>
    </source>
</evidence>
<dbReference type="EMBL" id="CP001097">
    <property type="protein sequence ID" value="ACD89866.1"/>
    <property type="molecule type" value="Genomic_DNA"/>
</dbReference>
<feature type="domain" description="Transposase DDE" evidence="3">
    <location>
        <begin position="382"/>
        <end position="447"/>
    </location>
</feature>
<evidence type="ECO:0000313" key="7">
    <source>
        <dbReference type="EMBL" id="ACD91284.1"/>
    </source>
</evidence>
<dbReference type="Proteomes" id="UP000008841">
    <property type="component" value="Chromosome"/>
</dbReference>
<dbReference type="KEGG" id="cli:Clim_0786"/>
<feature type="domain" description="Transposase InsH N-terminal" evidence="2">
    <location>
        <begin position="20"/>
        <end position="110"/>
    </location>
</feature>
<feature type="compositionally biased region" description="Basic and acidic residues" evidence="1">
    <location>
        <begin position="232"/>
        <end position="243"/>
    </location>
</feature>
<dbReference type="InterPro" id="IPR025668">
    <property type="entry name" value="Tnp_DDE_dom"/>
</dbReference>
<protein>
    <submittedName>
        <fullName evidence="6">Transposase IS4 family protein</fullName>
    </submittedName>
</protein>
<dbReference type="EMBL" id="CP001097">
    <property type="protein sequence ID" value="ACD91295.1"/>
    <property type="molecule type" value="Genomic_DNA"/>
</dbReference>
<dbReference type="HOGENOM" id="CLU_021293_12_2_10"/>
<name>B3EDJ7_CHLL2</name>
<evidence type="ECO:0000256" key="1">
    <source>
        <dbReference type="SAM" id="MobiDB-lite"/>
    </source>
</evidence>
<dbReference type="Pfam" id="PF13751">
    <property type="entry name" value="DDE_Tnp_1_6"/>
    <property type="match status" value="1"/>
</dbReference>
<evidence type="ECO:0000313" key="6">
    <source>
        <dbReference type="EMBL" id="ACD90622.1"/>
    </source>
</evidence>
<organism evidence="6 10">
    <name type="scientific">Chlorobium limicola (strain DSM 245 / NBRC 103803 / 6330)</name>
    <dbReference type="NCBI Taxonomy" id="290315"/>
    <lineage>
        <taxon>Bacteria</taxon>
        <taxon>Pseudomonadati</taxon>
        <taxon>Chlorobiota</taxon>
        <taxon>Chlorobiia</taxon>
        <taxon>Chlorobiales</taxon>
        <taxon>Chlorobiaceae</taxon>
        <taxon>Chlorobium/Pelodictyon group</taxon>
        <taxon>Chlorobium</taxon>
    </lineage>
</organism>
<dbReference type="AlphaFoldDB" id="B3EDJ7"/>
<dbReference type="InterPro" id="IPR008490">
    <property type="entry name" value="Transposase_InsH_N"/>
</dbReference>
<dbReference type="Pfam" id="PF05598">
    <property type="entry name" value="DUF772"/>
    <property type="match status" value="1"/>
</dbReference>
<sequence>MHSDFLVADRDSLYLLPPSVQEWLPANHLARFIVDIVAQLDLTPLRDAYAGRGCKAYDPAMLLTLLFYGYATGTFSSRKLELATYESIAVRYITGNSHPDHDTIANFRNRFLGELKPFFIQILSLAHEMNILKIGKISIDGTKIKANASKHQALSWGHACKIEKQLKEEVDSLLRQAELADQSTIPDGMSIPAELERREKRLEAIAKAKCEIERRAEERYEKEKAEHVAKLAERERKAQESGKKSRGKIPKAPEPGVKDRDQVNLTDEESRIMPVSGGGFMQAYNAQASVDLDTMLMVAVHVTQHTNDKLELQPAFDELKKLPAKLGKVEEATADAGYFSEKNVELCETEEIVPYIAAGRESHNQSLADRFSEPEPLAKDADAVTTMKHRLKTKDGKAFYARRKCTVEPVFGVIKSVLGFRQFLLRGIENVTGEWNLVGIAWNLKRLNVLRQIMA</sequence>
<dbReference type="KEGG" id="cli:Clim_1576"/>
<dbReference type="EMBL" id="CP001097">
    <property type="protein sequence ID" value="ACD91284.1"/>
    <property type="molecule type" value="Genomic_DNA"/>
</dbReference>
<dbReference type="EMBL" id="CP001097">
    <property type="protein sequence ID" value="ACD91484.1"/>
    <property type="molecule type" value="Genomic_DNA"/>
</dbReference>
<accession>B3EDJ7</accession>
<dbReference type="InterPro" id="IPR047629">
    <property type="entry name" value="IS1182_transpos"/>
</dbReference>
<evidence type="ECO:0000259" key="2">
    <source>
        <dbReference type="Pfam" id="PF05598"/>
    </source>
</evidence>
<gene>
    <name evidence="4" type="ordered locus">Clim_0227</name>
    <name evidence="5" type="ordered locus">Clim_0786</name>
    <name evidence="6" type="ordered locus">Clim_1576</name>
    <name evidence="7" type="ordered locus">Clim_2261</name>
    <name evidence="8" type="ordered locus">Clim_2272</name>
    <name evidence="9" type="ordered locus">Clim_2464</name>
</gene>
<dbReference type="eggNOG" id="COG3666">
    <property type="taxonomic scope" value="Bacteria"/>
</dbReference>
<evidence type="ECO:0000313" key="9">
    <source>
        <dbReference type="EMBL" id="ACD91484.1"/>
    </source>
</evidence>
<dbReference type="KEGG" id="cli:Clim_2261"/>
<dbReference type="STRING" id="290315.Clim_0227"/>
<reference evidence="6 10" key="1">
    <citation type="submission" date="2008-05" db="EMBL/GenBank/DDBJ databases">
        <title>Complete sequence of Chlorobium limicola DSM 245.</title>
        <authorList>
            <consortium name="US DOE Joint Genome Institute"/>
            <person name="Lucas S."/>
            <person name="Copeland A."/>
            <person name="Lapidus A."/>
            <person name="Glavina del Rio T."/>
            <person name="Dalin E."/>
            <person name="Tice H."/>
            <person name="Bruce D."/>
            <person name="Goodwin L."/>
            <person name="Pitluck S."/>
            <person name="Schmutz J."/>
            <person name="Larimer F."/>
            <person name="Land M."/>
            <person name="Hauser L."/>
            <person name="Kyrpides N."/>
            <person name="Ovchinnikova G."/>
            <person name="Zhao F."/>
            <person name="Li T."/>
            <person name="Liu Z."/>
            <person name="Overmann J."/>
            <person name="Bryant D.A."/>
            <person name="Richardson P."/>
        </authorList>
    </citation>
    <scope>NUCLEOTIDE SEQUENCE [LARGE SCALE GENOMIC DNA]</scope>
    <source>
        <strain evidence="6">DSM 245</strain>
        <strain evidence="10">DSM 245 / NBRC 103803 / 6330</strain>
    </source>
</reference>
<dbReference type="PANTHER" id="PTHR33408:SF4">
    <property type="entry name" value="TRANSPOSASE DDE DOMAIN-CONTAINING PROTEIN"/>
    <property type="match status" value="1"/>
</dbReference>
<dbReference type="OrthoDB" id="1121830at2"/>
<proteinExistence type="predicted"/>
<dbReference type="KEGG" id="cli:Clim_2272"/>
<evidence type="ECO:0000259" key="3">
    <source>
        <dbReference type="Pfam" id="PF13751"/>
    </source>
</evidence>
<evidence type="ECO:0000313" key="4">
    <source>
        <dbReference type="EMBL" id="ACD89324.1"/>
    </source>
</evidence>
<evidence type="ECO:0000313" key="8">
    <source>
        <dbReference type="EMBL" id="ACD91295.1"/>
    </source>
</evidence>
<dbReference type="PANTHER" id="PTHR33408">
    <property type="entry name" value="TRANSPOSASE"/>
    <property type="match status" value="1"/>
</dbReference>
<feature type="region of interest" description="Disordered" evidence="1">
    <location>
        <begin position="232"/>
        <end position="261"/>
    </location>
</feature>
<dbReference type="EMBL" id="CP001097">
    <property type="protein sequence ID" value="ACD90622.1"/>
    <property type="molecule type" value="Genomic_DNA"/>
</dbReference>